<protein>
    <submittedName>
        <fullName evidence="8">Oligopeptide transporter, OPT family protein</fullName>
    </submittedName>
</protein>
<feature type="transmembrane region" description="Helical" evidence="7">
    <location>
        <begin position="491"/>
        <end position="509"/>
    </location>
</feature>
<dbReference type="STRING" id="394096.DB31_0144"/>
<gene>
    <name evidence="8" type="ORF">DB31_0144</name>
</gene>
<evidence type="ECO:0000256" key="3">
    <source>
        <dbReference type="ARBA" id="ARBA00022692"/>
    </source>
</evidence>
<sequence>MIPGRCIIVALPMTQPAANETPRHDPHDAPPVAAPAEGQDPERYWLENVYQGGARQLTPRAIVAGMLIGMVMCLSNLYIILKTGWSMGVTVTACILAFSFFNLMRQLRVFREDFSPLENNAMGSVASAAGYMTGGGNMAAVPALLVLTGTLPGTGWLVLWFAVIAALGVFAAIPIKRQLVNIEALPFPSGIATAETIKALHGHGEVARQKSRLLGIAGLIGAIVAVLRDAKSAWLNTHAPEFLRLPLPIMEKKSILPWATLRDRPLKDWGLAFEPSLLLIGGGMLMTWKTGWSMLLGAVLTYGFLAPAMVDQGFITAVTQKAINTWMLWTGAALLVTSGVLSFAFQWRSVARSLQALSGLFRKKHEATQDPLAAIEVPPSWFPMGFAILGPVAVALMAYLFQIPVWAGVLALPLAVVMGFIAARVTGETDTTPTKALGPVTQLIYGGLAPGNVAANVMSANATGGVGLHAADLLIDLKSGWLLGGNPRQQLIGQLFGVVAGAAIVVPAFNLLVPDAQVLGGEEFPAPGVMVWAGVSKMLSVGLEALHPSARMGALCGGLLGIALVLLDRWAPKAAKPYIPSAAGFGLAIVIPGSSSISFCIGAGIAEYLRRRKPKVAEAAVFPVGSGFLAGESLMGIFILMLKAFNFMPK</sequence>
<feature type="transmembrane region" description="Helical" evidence="7">
    <location>
        <begin position="621"/>
        <end position="642"/>
    </location>
</feature>
<feature type="transmembrane region" description="Helical" evidence="7">
    <location>
        <begin position="153"/>
        <end position="173"/>
    </location>
</feature>
<feature type="region of interest" description="Disordered" evidence="6">
    <location>
        <begin position="18"/>
        <end position="37"/>
    </location>
</feature>
<feature type="transmembrane region" description="Helical" evidence="7">
    <location>
        <begin position="61"/>
        <end position="79"/>
    </location>
</feature>
<dbReference type="PANTHER" id="PTHR31645:SF0">
    <property type="entry name" value="OLIGOPEPTIDE TRANSPORTER YGL114W-RELATED"/>
    <property type="match status" value="1"/>
</dbReference>
<evidence type="ECO:0000256" key="2">
    <source>
        <dbReference type="ARBA" id="ARBA00022448"/>
    </source>
</evidence>
<evidence type="ECO:0000256" key="7">
    <source>
        <dbReference type="SAM" id="Phobius"/>
    </source>
</evidence>
<dbReference type="AlphaFoldDB" id="A0A085WW20"/>
<feature type="transmembrane region" description="Helical" evidence="7">
    <location>
        <begin position="85"/>
        <end position="104"/>
    </location>
</feature>
<feature type="transmembrane region" description="Helical" evidence="7">
    <location>
        <begin position="125"/>
        <end position="147"/>
    </location>
</feature>
<keyword evidence="5 7" id="KW-0472">Membrane</keyword>
<reference evidence="8 9" key="1">
    <citation type="submission" date="2014-04" db="EMBL/GenBank/DDBJ databases">
        <title>Genome assembly of Hyalangium minutum DSM 14724.</title>
        <authorList>
            <person name="Sharma G."/>
            <person name="Subramanian S."/>
        </authorList>
    </citation>
    <scope>NUCLEOTIDE SEQUENCE [LARGE SCALE GENOMIC DNA]</scope>
    <source>
        <strain evidence="8 9">DSM 14724</strain>
    </source>
</reference>
<proteinExistence type="predicted"/>
<dbReference type="InterPro" id="IPR045035">
    <property type="entry name" value="YSL-like"/>
</dbReference>
<comment type="caution">
    <text evidence="8">The sequence shown here is derived from an EMBL/GenBank/DDBJ whole genome shotgun (WGS) entry which is preliminary data.</text>
</comment>
<keyword evidence="4 7" id="KW-1133">Transmembrane helix</keyword>
<feature type="transmembrane region" description="Helical" evidence="7">
    <location>
        <begin position="583"/>
        <end position="609"/>
    </location>
</feature>
<feature type="transmembrane region" description="Helical" evidence="7">
    <location>
        <begin position="381"/>
        <end position="400"/>
    </location>
</feature>
<evidence type="ECO:0000256" key="4">
    <source>
        <dbReference type="ARBA" id="ARBA00022989"/>
    </source>
</evidence>
<dbReference type="GO" id="GO:0035673">
    <property type="term" value="F:oligopeptide transmembrane transporter activity"/>
    <property type="evidence" value="ECO:0007669"/>
    <property type="project" value="InterPro"/>
</dbReference>
<organism evidence="8 9">
    <name type="scientific">Hyalangium minutum</name>
    <dbReference type="NCBI Taxonomy" id="394096"/>
    <lineage>
        <taxon>Bacteria</taxon>
        <taxon>Pseudomonadati</taxon>
        <taxon>Myxococcota</taxon>
        <taxon>Myxococcia</taxon>
        <taxon>Myxococcales</taxon>
        <taxon>Cystobacterineae</taxon>
        <taxon>Archangiaceae</taxon>
        <taxon>Hyalangium</taxon>
    </lineage>
</organism>
<dbReference type="Pfam" id="PF03169">
    <property type="entry name" value="OPT"/>
    <property type="match status" value="1"/>
</dbReference>
<evidence type="ECO:0000256" key="1">
    <source>
        <dbReference type="ARBA" id="ARBA00004141"/>
    </source>
</evidence>
<keyword evidence="9" id="KW-1185">Reference proteome</keyword>
<feature type="transmembrane region" description="Helical" evidence="7">
    <location>
        <begin position="295"/>
        <end position="314"/>
    </location>
</feature>
<evidence type="ECO:0000313" key="8">
    <source>
        <dbReference type="EMBL" id="KFE71883.1"/>
    </source>
</evidence>
<evidence type="ECO:0000256" key="6">
    <source>
        <dbReference type="SAM" id="MobiDB-lite"/>
    </source>
</evidence>
<evidence type="ECO:0000313" key="9">
    <source>
        <dbReference type="Proteomes" id="UP000028725"/>
    </source>
</evidence>
<keyword evidence="2" id="KW-0813">Transport</keyword>
<dbReference type="PANTHER" id="PTHR31645">
    <property type="entry name" value="OLIGOPEPTIDE TRANSPORTER YGL114W-RELATED"/>
    <property type="match status" value="1"/>
</dbReference>
<feature type="transmembrane region" description="Helical" evidence="7">
    <location>
        <begin position="406"/>
        <end position="425"/>
    </location>
</feature>
<keyword evidence="3 7" id="KW-0812">Transmembrane</keyword>
<evidence type="ECO:0000256" key="5">
    <source>
        <dbReference type="ARBA" id="ARBA00023136"/>
    </source>
</evidence>
<accession>A0A085WW20</accession>
<dbReference type="InterPro" id="IPR004813">
    <property type="entry name" value="OPT"/>
</dbReference>
<feature type="transmembrane region" description="Helical" evidence="7">
    <location>
        <begin position="326"/>
        <end position="345"/>
    </location>
</feature>
<dbReference type="Proteomes" id="UP000028725">
    <property type="component" value="Unassembled WGS sequence"/>
</dbReference>
<dbReference type="GO" id="GO:0016020">
    <property type="term" value="C:membrane"/>
    <property type="evidence" value="ECO:0007669"/>
    <property type="project" value="UniProtKB-SubCell"/>
</dbReference>
<dbReference type="EMBL" id="JMCB01000001">
    <property type="protein sequence ID" value="KFE71883.1"/>
    <property type="molecule type" value="Genomic_DNA"/>
</dbReference>
<comment type="subcellular location">
    <subcellularLocation>
        <location evidence="1">Membrane</location>
        <topology evidence="1">Multi-pass membrane protein</topology>
    </subcellularLocation>
</comment>
<feature type="transmembrane region" description="Helical" evidence="7">
    <location>
        <begin position="553"/>
        <end position="571"/>
    </location>
</feature>
<name>A0A085WW20_9BACT</name>